<organism evidence="7 8">
    <name type="scientific">Pseudonocardia thermophila</name>
    <dbReference type="NCBI Taxonomy" id="1848"/>
    <lineage>
        <taxon>Bacteria</taxon>
        <taxon>Bacillati</taxon>
        <taxon>Actinomycetota</taxon>
        <taxon>Actinomycetes</taxon>
        <taxon>Pseudonocardiales</taxon>
        <taxon>Pseudonocardiaceae</taxon>
        <taxon>Pseudonocardia</taxon>
    </lineage>
</organism>
<feature type="coiled-coil region" evidence="5">
    <location>
        <begin position="163"/>
        <end position="190"/>
    </location>
</feature>
<protein>
    <submittedName>
        <fullName evidence="7">Zinc/manganese transport system substrate-binding protein</fullName>
    </submittedName>
</protein>
<sequence>MPTRSRPAAVLAAVGATAALLLSACGSGTQSAPAESAATVPVVTTTNVYGAIAEAVGGDRVRVTSLMNDAAADPHSFEATPADAADVAEARVVVLNGGGYDDFATKLVETSGDRTVIDVVELSGLKAGGDEEFNEHVWYSLPTVAKLAERLAADLAAIDPAGADAYRANAARFTEQVAGLQQRLDAIKARAAGQRVAVTEPVPGYLVEAAGLVDATPAEFAEAIEEDTDPPVAVLQETLDLFSGTPVRVLIVNTQTTTPTTDQVERAAQTAGVPVVGVSETLPEGQTDYISWMGGQIDALGAALDR</sequence>
<dbReference type="Pfam" id="PF01297">
    <property type="entry name" value="ZnuA"/>
    <property type="match status" value="1"/>
</dbReference>
<gene>
    <name evidence="7" type="ORF">SAMN05443637_110206</name>
</gene>
<dbReference type="GO" id="GO:0030313">
    <property type="term" value="C:cell envelope"/>
    <property type="evidence" value="ECO:0007669"/>
    <property type="project" value="UniProtKB-SubCell"/>
</dbReference>
<dbReference type="GO" id="GO:0046872">
    <property type="term" value="F:metal ion binding"/>
    <property type="evidence" value="ECO:0007669"/>
    <property type="project" value="UniProtKB-KW"/>
</dbReference>
<dbReference type="SUPFAM" id="SSF53807">
    <property type="entry name" value="Helical backbone' metal receptor"/>
    <property type="match status" value="1"/>
</dbReference>
<keyword evidence="4 6" id="KW-0732">Signal</keyword>
<keyword evidence="3" id="KW-0479">Metal-binding</keyword>
<dbReference type="PANTHER" id="PTHR42953">
    <property type="entry name" value="HIGH-AFFINITY ZINC UPTAKE SYSTEM PROTEIN ZNUA-RELATED"/>
    <property type="match status" value="1"/>
</dbReference>
<dbReference type="InterPro" id="IPR006127">
    <property type="entry name" value="ZnuA-like"/>
</dbReference>
<dbReference type="PANTHER" id="PTHR42953:SF1">
    <property type="entry name" value="METAL-BINDING PROTEIN HI_0362-RELATED"/>
    <property type="match status" value="1"/>
</dbReference>
<evidence type="ECO:0000256" key="1">
    <source>
        <dbReference type="ARBA" id="ARBA00004196"/>
    </source>
</evidence>
<dbReference type="STRING" id="1848.SAMN05443637_110206"/>
<proteinExistence type="predicted"/>
<name>A0A1M6UNQ3_PSETH</name>
<evidence type="ECO:0000256" key="5">
    <source>
        <dbReference type="SAM" id="Coils"/>
    </source>
</evidence>
<dbReference type="AlphaFoldDB" id="A0A1M6UNQ3"/>
<feature type="chain" id="PRO_5013200878" evidence="6">
    <location>
        <begin position="35"/>
        <end position="306"/>
    </location>
</feature>
<evidence type="ECO:0000256" key="4">
    <source>
        <dbReference type="ARBA" id="ARBA00022729"/>
    </source>
</evidence>
<dbReference type="EMBL" id="FRAP01000010">
    <property type="protein sequence ID" value="SHK70885.1"/>
    <property type="molecule type" value="Genomic_DNA"/>
</dbReference>
<keyword evidence="5" id="KW-0175">Coiled coil</keyword>
<dbReference type="Gene3D" id="3.40.50.1980">
    <property type="entry name" value="Nitrogenase molybdenum iron protein domain"/>
    <property type="match status" value="2"/>
</dbReference>
<evidence type="ECO:0000256" key="3">
    <source>
        <dbReference type="ARBA" id="ARBA00022723"/>
    </source>
</evidence>
<dbReference type="OrthoDB" id="5296019at2"/>
<keyword evidence="8" id="KW-1185">Reference proteome</keyword>
<dbReference type="GO" id="GO:0030001">
    <property type="term" value="P:metal ion transport"/>
    <property type="evidence" value="ECO:0007669"/>
    <property type="project" value="InterPro"/>
</dbReference>
<dbReference type="PROSITE" id="PS51257">
    <property type="entry name" value="PROKAR_LIPOPROTEIN"/>
    <property type="match status" value="1"/>
</dbReference>
<evidence type="ECO:0000256" key="2">
    <source>
        <dbReference type="ARBA" id="ARBA00022448"/>
    </source>
</evidence>
<keyword evidence="2" id="KW-0813">Transport</keyword>
<feature type="signal peptide" evidence="6">
    <location>
        <begin position="1"/>
        <end position="34"/>
    </location>
</feature>
<evidence type="ECO:0000313" key="8">
    <source>
        <dbReference type="Proteomes" id="UP000184363"/>
    </source>
</evidence>
<evidence type="ECO:0000256" key="6">
    <source>
        <dbReference type="SAM" id="SignalP"/>
    </source>
</evidence>
<dbReference type="RefSeq" id="WP_073457688.1">
    <property type="nucleotide sequence ID" value="NZ_CALGVN010000048.1"/>
</dbReference>
<dbReference type="Proteomes" id="UP000184363">
    <property type="component" value="Unassembled WGS sequence"/>
</dbReference>
<evidence type="ECO:0000313" key="7">
    <source>
        <dbReference type="EMBL" id="SHK70885.1"/>
    </source>
</evidence>
<reference evidence="7 8" key="1">
    <citation type="submission" date="2016-11" db="EMBL/GenBank/DDBJ databases">
        <authorList>
            <person name="Jaros S."/>
            <person name="Januszkiewicz K."/>
            <person name="Wedrychowicz H."/>
        </authorList>
    </citation>
    <scope>NUCLEOTIDE SEQUENCE [LARGE SCALE GENOMIC DNA]</scope>
    <source>
        <strain evidence="7 8">DSM 43832</strain>
    </source>
</reference>
<comment type="subcellular location">
    <subcellularLocation>
        <location evidence="1">Cell envelope</location>
    </subcellularLocation>
</comment>
<accession>A0A1M6UNQ3</accession>
<dbReference type="InterPro" id="IPR050492">
    <property type="entry name" value="Bact_metal-bind_prot9"/>
</dbReference>